<name>H1VRJ8_COLHI</name>
<dbReference type="SUPFAM" id="SSF48403">
    <property type="entry name" value="Ankyrin repeat"/>
    <property type="match status" value="1"/>
</dbReference>
<evidence type="ECO:0000256" key="1">
    <source>
        <dbReference type="ARBA" id="ARBA00022737"/>
    </source>
</evidence>
<dbReference type="EMBL" id="CACQ02005690">
    <property type="protein sequence ID" value="CCF42854.1"/>
    <property type="molecule type" value="Genomic_DNA"/>
</dbReference>
<dbReference type="InterPro" id="IPR002110">
    <property type="entry name" value="Ankyrin_rpt"/>
</dbReference>
<evidence type="ECO:0000313" key="4">
    <source>
        <dbReference type="EMBL" id="CCF42854.1"/>
    </source>
</evidence>
<evidence type="ECO:0000259" key="3">
    <source>
        <dbReference type="Pfam" id="PF24883"/>
    </source>
</evidence>
<dbReference type="Gene3D" id="3.40.50.300">
    <property type="entry name" value="P-loop containing nucleotide triphosphate hydrolases"/>
    <property type="match status" value="1"/>
</dbReference>
<dbReference type="Pfam" id="PF24883">
    <property type="entry name" value="NPHP3_N"/>
    <property type="match status" value="1"/>
</dbReference>
<evidence type="ECO:0000313" key="5">
    <source>
        <dbReference type="Proteomes" id="UP000007174"/>
    </source>
</evidence>
<organism evidence="4 5">
    <name type="scientific">Colletotrichum higginsianum (strain IMI 349063)</name>
    <name type="common">Crucifer anthracnose fungus</name>
    <dbReference type="NCBI Taxonomy" id="759273"/>
    <lineage>
        <taxon>Eukaryota</taxon>
        <taxon>Fungi</taxon>
        <taxon>Dikarya</taxon>
        <taxon>Ascomycota</taxon>
        <taxon>Pezizomycotina</taxon>
        <taxon>Sordariomycetes</taxon>
        <taxon>Hypocreomycetidae</taxon>
        <taxon>Glomerellales</taxon>
        <taxon>Glomerellaceae</taxon>
        <taxon>Colletotrichum</taxon>
        <taxon>Colletotrichum destructivum species complex</taxon>
    </lineage>
</organism>
<proteinExistence type="predicted"/>
<dbReference type="InterPro" id="IPR056884">
    <property type="entry name" value="NPHP3-like_N"/>
</dbReference>
<sequence length="1213" mass="136092">MATPSEVKRTSRLPSVFNWGLWLTPQRSIICIHDLGGSPKSTWHHDESGKTWISDPDFLGGSQDSVRVWTYGYNSEPAPNMTPASIALHADDLLASMMSEYRKCLAAELYTCCPQYFIIKDLTAGIVFLDTVHHPTDSEGVLKAVNTTVTTSLTKHSIKPSADDIREFAEAVRKVNKAFVDQTMPGFLILNCVAKRPVVPKGRGEIDSLNVRTVSVDCDHFELTKLSSPSSRSHVVLVENIEFMMKSISSNKKRAFFLMPSPTLPSTGNPRPPSPGPREFRFRNFHQTMLLMTPQNLQRDPGDPSLCHGPQTRLVHRNETERKSRITCGSGRRKLVNHSAEPCVENVKSHFDLFLTKLGTWNQAHLGYDIHPMPGTCSWIQSEPDFQNWIKSITAADLYVCGGAGCGKTYLAKSVANYLIGDRSRSSPGYDHSVLSFFCNMSATGNKRPPILEYFIKSLLRSSSWFQSLSSDFWLSQDDRNKLDLKSLFEILRQLMASPQLSFGPPKTTEVFLIVDGLQECDASYVQEFLQLVASFIDSPAPRISPPTGPIDPTQPFPRETVRFKFLFTHAPNEIMFLATSRAARINMTDANIMKDIATYVDKEAAAILSVSASAQPLPEIRTWIKSTSGSFFLFAKYSLHDAVATARDGEDYGYSITSRALPCPERLGQYYDHELLPLLQSIDNHNYVLSTLQIVIGAERFISREEVRDAIACLHDDPRLRSLNIQTVLWQRCSRLIRVDANLEFHVSHPSLRLHFASYISEEQQHANMAFLCLKYLSQPTFGRGCATPSSELSRQHPFYDYAAYMWDSHFHRSNGEGLKLLPQLGRFITSPCYDTWSSYISWHTATNQWVYGSPMYHALMSTTWIPPVIALTCANAGHLAHELVTTYSVAESGPKFWNHEITYSISKFVHKLTASRAMAKLFESRGPEPDYSVRDAAGHTPLMRAAMAREGLPYMIKFFLQRTQDVNERSFIHGDTALLLLCHSLQTDDDDFLAYMMSLLLDAGADPNVSGFQGKTCLLEACERNSPTMASMLLRAGARPDSANIAGITPLFEALMNSSEDMVELLLDYDADQSLEFPWPNQQTPLTAAIAERNFGLFCLLLHRVDDVNQLDGLGFAPIHLLTAPENISWLARLLERPDVDLELLSDGWEEDCTKPVRRTPLCFAIVHDNFRAAEMLLVAGASPCRHPEATDETPLYMAVKLARTTRNSKR</sequence>
<protein>
    <submittedName>
        <fullName evidence="4">Ankyrin</fullName>
    </submittedName>
</protein>
<keyword evidence="2" id="KW-0040">ANK repeat</keyword>
<dbReference type="SMART" id="SM00248">
    <property type="entry name" value="ANK"/>
    <property type="match status" value="6"/>
</dbReference>
<dbReference type="InterPro" id="IPR027417">
    <property type="entry name" value="P-loop_NTPase"/>
</dbReference>
<dbReference type="HOGENOM" id="CLU_000288_34_1_1"/>
<keyword evidence="1" id="KW-0677">Repeat</keyword>
<dbReference type="PANTHER" id="PTHR10039">
    <property type="entry name" value="AMELOGENIN"/>
    <property type="match status" value="1"/>
</dbReference>
<dbReference type="Gene3D" id="1.25.40.20">
    <property type="entry name" value="Ankyrin repeat-containing domain"/>
    <property type="match status" value="2"/>
</dbReference>
<dbReference type="AlphaFoldDB" id="H1VRJ8"/>
<gene>
    <name evidence="4" type="ORF">CH063_02937</name>
</gene>
<dbReference type="Proteomes" id="UP000007174">
    <property type="component" value="Unassembled WGS sequence"/>
</dbReference>
<dbReference type="Pfam" id="PF12796">
    <property type="entry name" value="Ank_2"/>
    <property type="match status" value="1"/>
</dbReference>
<dbReference type="SUPFAM" id="SSF52540">
    <property type="entry name" value="P-loop containing nucleoside triphosphate hydrolases"/>
    <property type="match status" value="1"/>
</dbReference>
<reference evidence="5" key="1">
    <citation type="journal article" date="2012" name="Nat. Genet.">
        <title>Lifestyle transitions in plant pathogenic Colletotrichum fungi deciphered by genome and transcriptome analyses.</title>
        <authorList>
            <person name="O'Connell R.J."/>
            <person name="Thon M.R."/>
            <person name="Hacquard S."/>
            <person name="Amyotte S.G."/>
            <person name="Kleemann J."/>
            <person name="Torres M.F."/>
            <person name="Damm U."/>
            <person name="Buiate E.A."/>
            <person name="Epstein L."/>
            <person name="Alkan N."/>
            <person name="Altmueller J."/>
            <person name="Alvarado-Balderrama L."/>
            <person name="Bauser C.A."/>
            <person name="Becker C."/>
            <person name="Birren B.W."/>
            <person name="Chen Z."/>
            <person name="Choi J."/>
            <person name="Crouch J.A."/>
            <person name="Duvick J.P."/>
            <person name="Farman M.A."/>
            <person name="Gan P."/>
            <person name="Heiman D."/>
            <person name="Henrissat B."/>
            <person name="Howard R.J."/>
            <person name="Kabbage M."/>
            <person name="Koch C."/>
            <person name="Kracher B."/>
            <person name="Kubo Y."/>
            <person name="Law A.D."/>
            <person name="Lebrun M.-H."/>
            <person name="Lee Y.-H."/>
            <person name="Miyara I."/>
            <person name="Moore N."/>
            <person name="Neumann U."/>
            <person name="Nordstroem K."/>
            <person name="Panaccione D.G."/>
            <person name="Panstruga R."/>
            <person name="Place M."/>
            <person name="Proctor R.H."/>
            <person name="Prusky D."/>
            <person name="Rech G."/>
            <person name="Reinhardt R."/>
            <person name="Rollins J.A."/>
            <person name="Rounsley S."/>
            <person name="Schardl C.L."/>
            <person name="Schwartz D.C."/>
            <person name="Shenoy N."/>
            <person name="Shirasu K."/>
            <person name="Sikhakolli U.R."/>
            <person name="Stueber K."/>
            <person name="Sukno S.A."/>
            <person name="Sweigard J.A."/>
            <person name="Takano Y."/>
            <person name="Takahara H."/>
            <person name="Trail F."/>
            <person name="van der Does H.C."/>
            <person name="Voll L.M."/>
            <person name="Will I."/>
            <person name="Young S."/>
            <person name="Zeng Q."/>
            <person name="Zhang J."/>
            <person name="Zhou S."/>
            <person name="Dickman M.B."/>
            <person name="Schulze-Lefert P."/>
            <person name="Ver Loren van Themaat E."/>
            <person name="Ma L.-J."/>
            <person name="Vaillancourt L.J."/>
        </authorList>
    </citation>
    <scope>NUCLEOTIDE SEQUENCE [LARGE SCALE GENOMIC DNA]</scope>
    <source>
        <strain evidence="5">IMI 349063</strain>
    </source>
</reference>
<accession>H1VRJ8</accession>
<dbReference type="VEuPathDB" id="FungiDB:CH63R_12134"/>
<feature type="repeat" description="ANK" evidence="2">
    <location>
        <begin position="1048"/>
        <end position="1074"/>
    </location>
</feature>
<feature type="domain" description="Nephrocystin 3-like N-terminal" evidence="3">
    <location>
        <begin position="375"/>
        <end position="542"/>
    </location>
</feature>
<evidence type="ECO:0000256" key="2">
    <source>
        <dbReference type="PROSITE-ProRule" id="PRU00023"/>
    </source>
</evidence>
<dbReference type="STRING" id="759273.H1VRJ8"/>
<dbReference type="PROSITE" id="PS50297">
    <property type="entry name" value="ANK_REP_REGION"/>
    <property type="match status" value="1"/>
</dbReference>
<dbReference type="PROSITE" id="PS50088">
    <property type="entry name" value="ANK_REPEAT"/>
    <property type="match status" value="1"/>
</dbReference>
<dbReference type="eggNOG" id="KOG4177">
    <property type="taxonomic scope" value="Eukaryota"/>
</dbReference>
<dbReference type="InterPro" id="IPR036770">
    <property type="entry name" value="Ankyrin_rpt-contain_sf"/>
</dbReference>